<proteinExistence type="inferred from homology"/>
<keyword evidence="1 7" id="KW-0645">Protease</keyword>
<keyword evidence="13" id="KW-1185">Reference proteome</keyword>
<evidence type="ECO:0000256" key="1">
    <source>
        <dbReference type="ARBA" id="ARBA00022670"/>
    </source>
</evidence>
<name>A0A8J2S6F6_9STRA</name>
<dbReference type="InterPro" id="IPR000209">
    <property type="entry name" value="Peptidase_S8/S53_dom"/>
</dbReference>
<evidence type="ECO:0000313" key="13">
    <source>
        <dbReference type="Proteomes" id="UP000789595"/>
    </source>
</evidence>
<dbReference type="GO" id="GO:0000139">
    <property type="term" value="C:Golgi membrane"/>
    <property type="evidence" value="ECO:0007669"/>
    <property type="project" value="TreeGrafter"/>
</dbReference>
<organism evidence="12 13">
    <name type="scientific">Pelagomonas calceolata</name>
    <dbReference type="NCBI Taxonomy" id="35677"/>
    <lineage>
        <taxon>Eukaryota</taxon>
        <taxon>Sar</taxon>
        <taxon>Stramenopiles</taxon>
        <taxon>Ochrophyta</taxon>
        <taxon>Pelagophyceae</taxon>
        <taxon>Pelagomonadales</taxon>
        <taxon>Pelagomonadaceae</taxon>
        <taxon>Pelagomonas</taxon>
    </lineage>
</organism>
<gene>
    <name evidence="12" type="ORF">PECAL_1P10280</name>
</gene>
<evidence type="ECO:0000313" key="12">
    <source>
        <dbReference type="EMBL" id="CAH0364655.1"/>
    </source>
</evidence>
<keyword evidence="3 7" id="KW-0720">Serine protease</keyword>
<evidence type="ECO:0000256" key="5">
    <source>
        <dbReference type="ARBA" id="ARBA00023619"/>
    </source>
</evidence>
<reference evidence="12" key="1">
    <citation type="submission" date="2021-11" db="EMBL/GenBank/DDBJ databases">
        <authorList>
            <consortium name="Genoscope - CEA"/>
            <person name="William W."/>
        </authorList>
    </citation>
    <scope>NUCLEOTIDE SEQUENCE</scope>
</reference>
<feature type="transmembrane region" description="Helical" evidence="9">
    <location>
        <begin position="1153"/>
        <end position="1176"/>
    </location>
</feature>
<keyword evidence="9" id="KW-1133">Transmembrane helix</keyword>
<dbReference type="Gene3D" id="2.60.120.260">
    <property type="entry name" value="Galactose-binding domain-like"/>
    <property type="match status" value="1"/>
</dbReference>
<evidence type="ECO:0000256" key="3">
    <source>
        <dbReference type="ARBA" id="ARBA00022825"/>
    </source>
</evidence>
<keyword evidence="10" id="KW-0732">Signal</keyword>
<dbReference type="InterPro" id="IPR002884">
    <property type="entry name" value="P_dom"/>
</dbReference>
<dbReference type="SUPFAM" id="SSF49785">
    <property type="entry name" value="Galactose-binding domain-like"/>
    <property type="match status" value="1"/>
</dbReference>
<feature type="compositionally biased region" description="Low complexity" evidence="8">
    <location>
        <begin position="952"/>
        <end position="961"/>
    </location>
</feature>
<evidence type="ECO:0000256" key="9">
    <source>
        <dbReference type="SAM" id="Phobius"/>
    </source>
</evidence>
<keyword evidence="9" id="KW-0472">Membrane</keyword>
<dbReference type="InterPro" id="IPR015500">
    <property type="entry name" value="Peptidase_S8_subtilisin-rel"/>
</dbReference>
<feature type="active site" description="Charge relay system" evidence="6 7">
    <location>
        <position position="143"/>
    </location>
</feature>
<dbReference type="PROSITE" id="PS51892">
    <property type="entry name" value="SUBTILASE"/>
    <property type="match status" value="1"/>
</dbReference>
<feature type="region of interest" description="Disordered" evidence="8">
    <location>
        <begin position="1023"/>
        <end position="1060"/>
    </location>
</feature>
<feature type="domain" description="P/Homo B" evidence="11">
    <location>
        <begin position="461"/>
        <end position="611"/>
    </location>
</feature>
<evidence type="ECO:0000256" key="7">
    <source>
        <dbReference type="PROSITE-ProRule" id="PRU01240"/>
    </source>
</evidence>
<dbReference type="Pfam" id="PF00082">
    <property type="entry name" value="Peptidase_S8"/>
    <property type="match status" value="1"/>
</dbReference>
<dbReference type="PROSITE" id="PS51829">
    <property type="entry name" value="P_HOMO_B"/>
    <property type="match status" value="1"/>
</dbReference>
<evidence type="ECO:0000256" key="4">
    <source>
        <dbReference type="ARBA" id="ARBA00023529"/>
    </source>
</evidence>
<sequence length="1232" mass="130689">MRAAVALILIGAADAGCYDYMACGQCPEGCVWCPYDLICAPENNVPTGSSLYLSGYTAITCDADDYVDECPERDDPLPDPYYEAAAWYLEAIRAPEAWAAGYTGSGVQILVNDNGVDNNHPDLSKLDTSASCSSYAPHGNDAHGTACASLALASSNSEAGVGVAYNSGLASCTMMGDDAVTGLSFLTYKYDKNDISSNSWGIDQCDYIDSSTSCPFDCPNVGSNWCPCAACDGDDWSSRDLSQGCENTVVDYCYYFFEDDVDACLELDHYFVQCGFGQLSSTAHDVLEDGVKNGRGGKGMVLVFAAGNEFRKGDDVNYEGYLNSRFTISVGSVGQDLKHARYSSSGAPVFISAPGGDWENYHLIFAAKPLSMNAPDDCGDSGAGTSYAAPLVSGVVALMLEANSDLGWRDVQGVLAATASRPHEDSEDEWETNQAGVKHSYKYGFGVVDAYEAVMTAKSWSNWGSEITLVTSTSTNSVIEDCCGNWVESTSVEFGSHDFVIESVSVYVTIEHPRRGDLRIELERDGVVSLLTDDKLERGTRYTHHKYTTLRHWGERADQGAFTLRVADMREGSGDDDDLGQDTSFYYYDDDGDDDGILVSWTLQLYGHDADLSTPWTPQPTPQAVGCDRVEVDGFEYQPADGIYGRAGECEGVAMYEDNGIYLWWMDSYWYIGNDPCQDDYAAAYVYDDNADLVNLMGTWTEYQGSPGWRANADVVATCRVDTPAPTPATPEPTPEPSPEPTYSPTTPQPSPAPSTPAPSPSPTHRPTYSPTTPEPSVSPSPEPTPRPTPTPTPEPSVTPTPRPTPAPSVSPTPSPTVSHQPTPQPTPRPTPRPTPMPTPRPTPTPTTPQPSPRPTLRPTPRPTPTPTPLPTTWQPTAEPSLRPTPRPSYRPTRSPTPQPSPSPTVPPGDPTASPVFAPTPQPSRTPTLRPSPRPTPAPTPLRPTLRPSPRPTAAAPTFAPSPIPYVVTGGLSFSGVSLAEALEAEAVFVVAVAILCGVDENAVTVTISAAARRLLEEALLPGRSPGAPMRRKSDYVPTAKPTTSSPTLQPTNYAPTAAPTSVPEGGVVVAYEVAVPSLSEAEAVSSTISSTTVADVDAAVATAVTANNETLAVVATAVGAVDFAATRTRAPTAVPLPGDDASSSASSGGVDAATLGGAAAAGAVLLLAVVAYVVYRRRTVVAKEEEERSPRNSPRIDVEEGVDLKAVKAAARAQLAQTLADEPPPPPPSRL</sequence>
<dbReference type="Proteomes" id="UP000789595">
    <property type="component" value="Unassembled WGS sequence"/>
</dbReference>
<feature type="compositionally biased region" description="Pro residues" evidence="8">
    <location>
        <begin position="773"/>
        <end position="815"/>
    </location>
</feature>
<feature type="region of interest" description="Disordered" evidence="8">
    <location>
        <begin position="1132"/>
        <end position="1151"/>
    </location>
</feature>
<dbReference type="InterPro" id="IPR036852">
    <property type="entry name" value="Peptidase_S8/S53_dom_sf"/>
</dbReference>
<dbReference type="PROSITE" id="PS00138">
    <property type="entry name" value="SUBTILASE_SER"/>
    <property type="match status" value="1"/>
</dbReference>
<dbReference type="GO" id="GO:0004252">
    <property type="term" value="F:serine-type endopeptidase activity"/>
    <property type="evidence" value="ECO:0007669"/>
    <property type="project" value="UniProtKB-UniRule"/>
</dbReference>
<feature type="active site" description="Charge relay system" evidence="6 7">
    <location>
        <position position="386"/>
    </location>
</feature>
<dbReference type="OrthoDB" id="194812at2759"/>
<dbReference type="EMBL" id="CAKKNE010000001">
    <property type="protein sequence ID" value="CAH0364655.1"/>
    <property type="molecule type" value="Genomic_DNA"/>
</dbReference>
<feature type="chain" id="PRO_5035185408" description="subtilisin" evidence="10">
    <location>
        <begin position="16"/>
        <end position="1232"/>
    </location>
</feature>
<evidence type="ECO:0000256" key="2">
    <source>
        <dbReference type="ARBA" id="ARBA00022801"/>
    </source>
</evidence>
<comment type="catalytic activity">
    <reaction evidence="4">
        <text>Hydrolysis of proteins with broad specificity for peptide bonds, and a preference for a large uncharged residue in P1. Hydrolyzes peptide amides.</text>
        <dbReference type="EC" id="3.4.21.62"/>
    </reaction>
</comment>
<dbReference type="PRINTS" id="PR00723">
    <property type="entry name" value="SUBTILISIN"/>
</dbReference>
<dbReference type="InterPro" id="IPR008979">
    <property type="entry name" value="Galactose-bd-like_sf"/>
</dbReference>
<feature type="compositionally biased region" description="Polar residues" evidence="8">
    <location>
        <begin position="1041"/>
        <end position="1055"/>
    </location>
</feature>
<feature type="compositionally biased region" description="Pro residues" evidence="8">
    <location>
        <begin position="823"/>
        <end position="870"/>
    </location>
</feature>
<keyword evidence="2 7" id="KW-0378">Hydrolase</keyword>
<keyword evidence="9" id="KW-0812">Transmembrane</keyword>
<feature type="active site" description="Charge relay system" evidence="6 7">
    <location>
        <position position="113"/>
    </location>
</feature>
<feature type="compositionally biased region" description="Pro residues" evidence="8">
    <location>
        <begin position="725"/>
        <end position="764"/>
    </location>
</feature>
<feature type="compositionally biased region" description="Pro residues" evidence="8">
    <location>
        <begin position="883"/>
        <end position="910"/>
    </location>
</feature>
<comment type="similarity">
    <text evidence="7">Belongs to the peptidase S8 family.</text>
</comment>
<evidence type="ECO:0000259" key="11">
    <source>
        <dbReference type="PROSITE" id="PS51829"/>
    </source>
</evidence>
<evidence type="ECO:0000256" key="10">
    <source>
        <dbReference type="SAM" id="SignalP"/>
    </source>
</evidence>
<feature type="region of interest" description="Disordered" evidence="8">
    <location>
        <begin position="721"/>
        <end position="962"/>
    </location>
</feature>
<dbReference type="EC" id="3.4.21.62" evidence="5"/>
<feature type="compositionally biased region" description="Low complexity" evidence="8">
    <location>
        <begin position="871"/>
        <end position="882"/>
    </location>
</feature>
<feature type="compositionally biased region" description="Pro residues" evidence="8">
    <location>
        <begin position="918"/>
        <end position="951"/>
    </location>
</feature>
<protein>
    <recommendedName>
        <fullName evidence="5">subtilisin</fullName>
        <ecNumber evidence="5">3.4.21.62</ecNumber>
    </recommendedName>
</protein>
<evidence type="ECO:0000256" key="6">
    <source>
        <dbReference type="PIRSR" id="PIRSR615500-1"/>
    </source>
</evidence>
<feature type="signal peptide" evidence="10">
    <location>
        <begin position="1"/>
        <end position="15"/>
    </location>
</feature>
<dbReference type="InterPro" id="IPR023828">
    <property type="entry name" value="Peptidase_S8_Ser-AS"/>
</dbReference>
<dbReference type="PANTHER" id="PTHR42884:SF14">
    <property type="entry name" value="NEUROENDOCRINE CONVERTASE 1"/>
    <property type="match status" value="1"/>
</dbReference>
<dbReference type="Pfam" id="PF01483">
    <property type="entry name" value="P_proprotein"/>
    <property type="match status" value="1"/>
</dbReference>
<comment type="caution">
    <text evidence="12">The sequence shown here is derived from an EMBL/GenBank/DDBJ whole genome shotgun (WGS) entry which is preliminary data.</text>
</comment>
<dbReference type="SUPFAM" id="SSF52743">
    <property type="entry name" value="Subtilisin-like"/>
    <property type="match status" value="1"/>
</dbReference>
<accession>A0A8J2S6F6</accession>
<evidence type="ECO:0000256" key="8">
    <source>
        <dbReference type="SAM" id="MobiDB-lite"/>
    </source>
</evidence>
<dbReference type="Gene3D" id="3.40.50.200">
    <property type="entry name" value="Peptidase S8/S53 domain"/>
    <property type="match status" value="1"/>
</dbReference>
<dbReference type="PANTHER" id="PTHR42884">
    <property type="entry name" value="PROPROTEIN CONVERTASE SUBTILISIN/KEXIN-RELATED"/>
    <property type="match status" value="1"/>
</dbReference>
<dbReference type="GO" id="GO:0005802">
    <property type="term" value="C:trans-Golgi network"/>
    <property type="evidence" value="ECO:0007669"/>
    <property type="project" value="TreeGrafter"/>
</dbReference>
<dbReference type="AlphaFoldDB" id="A0A8J2S6F6"/>
<dbReference type="GO" id="GO:0016485">
    <property type="term" value="P:protein processing"/>
    <property type="evidence" value="ECO:0007669"/>
    <property type="project" value="TreeGrafter"/>
</dbReference>